<dbReference type="AlphaFoldDB" id="A0A0V7ZU06"/>
<accession>A0A0V7ZU06</accession>
<dbReference type="OrthoDB" id="502172at2"/>
<proteinExistence type="predicted"/>
<dbReference type="SUPFAM" id="SSF48452">
    <property type="entry name" value="TPR-like"/>
    <property type="match status" value="1"/>
</dbReference>
<evidence type="ECO:0000313" key="2">
    <source>
        <dbReference type="EMBL" id="KST67670.1"/>
    </source>
</evidence>
<feature type="transmembrane region" description="Helical" evidence="1">
    <location>
        <begin position="50"/>
        <end position="71"/>
    </location>
</feature>
<evidence type="ECO:0000256" key="1">
    <source>
        <dbReference type="SAM" id="Phobius"/>
    </source>
</evidence>
<sequence length="535" mass="62025">MNKRILLLAILFIFVFGFVSSQETSYRAFKTDINTPFTDWVRNLESLEKSITTILLFLGKVALILLISIIIQRILFLIWNRYSQLVIDNFKNASGNEELDSVLPGLSQLARERLLREMKGVHNRLREHVDKVAPKSYRPNDRLALPRATPDQRLANLVDSLNEFTPDQIDPVVQLLNVIFPTYGTKVTSILQNRGNNNEKIGITFEITDIEGHLASKLYTVWESPLNLENNHEQKLEGEEGEEGEEETNNAFPSLKERYRLLLKPATRWLAIELSRREMVAAVPQFYFGKKRMRYQAQIHNFFGVLYYASAPTHGFFFYKLAIEDFQAAITLCPNWYQPHENLADIYSTKGRQISNVKDRKIEGYLSDGRNLQRKAILEYESALKKCTDKESIRRIRVGKAISQLLVGDLVQIQEAKDEIEYLEKNWDATLEMNGRFIYSMATWYAITFTQGYGGDSIKRIAQTYLVYALVRNTENDFWKWAGQDPDLQKIRGNFAELQFVLLKELNRFSQLSNLKGEEFAKAIEKILDESKWLE</sequence>
<evidence type="ECO:0000313" key="3">
    <source>
        <dbReference type="Proteomes" id="UP000053372"/>
    </source>
</evidence>
<dbReference type="RefSeq" id="WP_058183611.1">
    <property type="nucleotide sequence ID" value="NZ_LMTZ01000085.1"/>
</dbReference>
<dbReference type="Proteomes" id="UP000053372">
    <property type="component" value="Unassembled WGS sequence"/>
</dbReference>
<gene>
    <name evidence="2" type="ORF">BC008_43720</name>
</gene>
<keyword evidence="1" id="KW-0472">Membrane</keyword>
<organism evidence="2 3">
    <name type="scientific">Mastigocoleus testarum BC008</name>
    <dbReference type="NCBI Taxonomy" id="371196"/>
    <lineage>
        <taxon>Bacteria</taxon>
        <taxon>Bacillati</taxon>
        <taxon>Cyanobacteriota</taxon>
        <taxon>Cyanophyceae</taxon>
        <taxon>Nostocales</taxon>
        <taxon>Hapalosiphonaceae</taxon>
        <taxon>Mastigocoleus</taxon>
    </lineage>
</organism>
<keyword evidence="3" id="KW-1185">Reference proteome</keyword>
<reference evidence="2 3" key="1">
    <citation type="journal article" date="2015" name="Genome Announc.">
        <title>Draft Genome of the Euendolithic (true boring) Cyanobacterium Mastigocoleus testarum strain BC008.</title>
        <authorList>
            <person name="Guida B.S."/>
            <person name="Garcia-Pichel F."/>
        </authorList>
    </citation>
    <scope>NUCLEOTIDE SEQUENCE [LARGE SCALE GENOMIC DNA]</scope>
    <source>
        <strain evidence="2 3">BC008</strain>
    </source>
</reference>
<keyword evidence="1" id="KW-1133">Transmembrane helix</keyword>
<keyword evidence="1" id="KW-0812">Transmembrane</keyword>
<dbReference type="Gene3D" id="1.25.40.10">
    <property type="entry name" value="Tetratricopeptide repeat domain"/>
    <property type="match status" value="1"/>
</dbReference>
<dbReference type="EMBL" id="LMTZ01000085">
    <property type="protein sequence ID" value="KST67670.1"/>
    <property type="molecule type" value="Genomic_DNA"/>
</dbReference>
<protein>
    <submittedName>
        <fullName evidence="2">Uncharacterized protein</fullName>
    </submittedName>
</protein>
<comment type="caution">
    <text evidence="2">The sequence shown here is derived from an EMBL/GenBank/DDBJ whole genome shotgun (WGS) entry which is preliminary data.</text>
</comment>
<dbReference type="InterPro" id="IPR011990">
    <property type="entry name" value="TPR-like_helical_dom_sf"/>
</dbReference>
<name>A0A0V7ZU06_9CYAN</name>